<proteinExistence type="predicted"/>
<evidence type="ECO:0000256" key="1">
    <source>
        <dbReference type="ARBA" id="ARBA00022737"/>
    </source>
</evidence>
<feature type="compositionally biased region" description="Polar residues" evidence="3">
    <location>
        <begin position="642"/>
        <end position="655"/>
    </location>
</feature>
<name>A0A395MS77_9HYPO</name>
<feature type="domain" description="GPI inositol-deacylase winged helix" evidence="4">
    <location>
        <begin position="431"/>
        <end position="507"/>
    </location>
</feature>
<dbReference type="InterPro" id="IPR054471">
    <property type="entry name" value="GPIID_WHD"/>
</dbReference>
<evidence type="ECO:0000256" key="3">
    <source>
        <dbReference type="SAM" id="MobiDB-lite"/>
    </source>
</evidence>
<feature type="domain" description="Nephrocystin 3-like N-terminal" evidence="5">
    <location>
        <begin position="175"/>
        <end position="336"/>
    </location>
</feature>
<comment type="caution">
    <text evidence="6">The sequence shown here is derived from an EMBL/GenBank/DDBJ whole genome shotgun (WGS) entry which is preliminary data.</text>
</comment>
<reference evidence="6 7" key="1">
    <citation type="journal article" date="2018" name="PLoS Pathog.">
        <title>Evolution of structural diversity of trichothecenes, a family of toxins produced by plant pathogenic and entomopathogenic fungi.</title>
        <authorList>
            <person name="Proctor R.H."/>
            <person name="McCormick S.P."/>
            <person name="Kim H.S."/>
            <person name="Cardoza R.E."/>
            <person name="Stanley A.M."/>
            <person name="Lindo L."/>
            <person name="Kelly A."/>
            <person name="Brown D.W."/>
            <person name="Lee T."/>
            <person name="Vaughan M.M."/>
            <person name="Alexander N.J."/>
            <person name="Busman M."/>
            <person name="Gutierrez S."/>
        </authorList>
    </citation>
    <scope>NUCLEOTIDE SEQUENCE [LARGE SCALE GENOMIC DNA]</scope>
    <source>
        <strain evidence="6 7">NRRL 13405</strain>
    </source>
</reference>
<feature type="repeat" description="ANK" evidence="2">
    <location>
        <begin position="684"/>
        <end position="716"/>
    </location>
</feature>
<keyword evidence="1" id="KW-0677">Repeat</keyword>
<accession>A0A395MS77</accession>
<keyword evidence="7" id="KW-1185">Reference proteome</keyword>
<dbReference type="InterPro" id="IPR002110">
    <property type="entry name" value="Ankyrin_rpt"/>
</dbReference>
<feature type="region of interest" description="Disordered" evidence="3">
    <location>
        <begin position="642"/>
        <end position="672"/>
    </location>
</feature>
<organism evidence="6 7">
    <name type="scientific">Fusarium flagelliforme</name>
    <dbReference type="NCBI Taxonomy" id="2675880"/>
    <lineage>
        <taxon>Eukaryota</taxon>
        <taxon>Fungi</taxon>
        <taxon>Dikarya</taxon>
        <taxon>Ascomycota</taxon>
        <taxon>Pezizomycotina</taxon>
        <taxon>Sordariomycetes</taxon>
        <taxon>Hypocreomycetidae</taxon>
        <taxon>Hypocreales</taxon>
        <taxon>Nectriaceae</taxon>
        <taxon>Fusarium</taxon>
        <taxon>Fusarium incarnatum-equiseti species complex</taxon>
    </lineage>
</organism>
<feature type="repeat" description="ANK" evidence="2">
    <location>
        <begin position="717"/>
        <end position="742"/>
    </location>
</feature>
<dbReference type="PANTHER" id="PTHR10039">
    <property type="entry name" value="AMELOGENIN"/>
    <property type="match status" value="1"/>
</dbReference>
<dbReference type="Pfam" id="PF24883">
    <property type="entry name" value="NPHP3_N"/>
    <property type="match status" value="1"/>
</dbReference>
<evidence type="ECO:0000259" key="4">
    <source>
        <dbReference type="Pfam" id="PF22939"/>
    </source>
</evidence>
<dbReference type="AlphaFoldDB" id="A0A395MS77"/>
<dbReference type="SMART" id="SM00248">
    <property type="entry name" value="ANK"/>
    <property type="match status" value="10"/>
</dbReference>
<dbReference type="Pfam" id="PF22939">
    <property type="entry name" value="WHD_GPIID"/>
    <property type="match status" value="1"/>
</dbReference>
<dbReference type="Gene3D" id="1.25.40.20">
    <property type="entry name" value="Ankyrin repeat-containing domain"/>
    <property type="match status" value="4"/>
</dbReference>
<dbReference type="EMBL" id="PXXK01000128">
    <property type="protein sequence ID" value="RFN50782.1"/>
    <property type="molecule type" value="Genomic_DNA"/>
</dbReference>
<dbReference type="SUPFAM" id="SSF52540">
    <property type="entry name" value="P-loop containing nucleoside triphosphate hydrolases"/>
    <property type="match status" value="1"/>
</dbReference>
<dbReference type="InterPro" id="IPR036770">
    <property type="entry name" value="Ankyrin_rpt-contain_sf"/>
</dbReference>
<protein>
    <submittedName>
        <fullName evidence="6">Uncharacterized protein</fullName>
    </submittedName>
</protein>
<dbReference type="PANTHER" id="PTHR10039:SF15">
    <property type="entry name" value="NACHT DOMAIN-CONTAINING PROTEIN"/>
    <property type="match status" value="1"/>
</dbReference>
<feature type="repeat" description="ANK" evidence="2">
    <location>
        <begin position="890"/>
        <end position="923"/>
    </location>
</feature>
<dbReference type="InterPro" id="IPR027417">
    <property type="entry name" value="P-loop_NTPase"/>
</dbReference>
<dbReference type="Gene3D" id="3.40.50.300">
    <property type="entry name" value="P-loop containing nucleotide triphosphate hydrolases"/>
    <property type="match status" value="1"/>
</dbReference>
<dbReference type="InterPro" id="IPR056884">
    <property type="entry name" value="NPHP3-like_N"/>
</dbReference>
<dbReference type="PROSITE" id="PS50088">
    <property type="entry name" value="ANK_REPEAT"/>
    <property type="match status" value="3"/>
</dbReference>
<evidence type="ECO:0000256" key="2">
    <source>
        <dbReference type="PROSITE-ProRule" id="PRU00023"/>
    </source>
</evidence>
<evidence type="ECO:0000313" key="6">
    <source>
        <dbReference type="EMBL" id="RFN50782.1"/>
    </source>
</evidence>
<dbReference type="PROSITE" id="PS50297">
    <property type="entry name" value="ANK_REP_REGION"/>
    <property type="match status" value="2"/>
</dbReference>
<dbReference type="Pfam" id="PF12796">
    <property type="entry name" value="Ank_2"/>
    <property type="match status" value="2"/>
</dbReference>
<evidence type="ECO:0000313" key="7">
    <source>
        <dbReference type="Proteomes" id="UP000265631"/>
    </source>
</evidence>
<keyword evidence="2" id="KW-0040">ANK repeat</keyword>
<dbReference type="STRING" id="2594813.A0A395MS77"/>
<sequence length="1109" mass="124508">MSFGFSVGDFLAVLTLAGKIRKDFKGAPSQFKSISDDVRSLSIVIQDAHANIDQMSDHQTANFAQILTTCKDLLKDVERMMDNWSVISKPQKGKAVQRLWKRLKWEPQEIMDLRARITSNVVLLNAYNDQATSHNVAKLVRQNEGDQKQSMLDWISSTDYIPQHNHLISRLQANSRRWLFNMAEYQEWEKQRGRTLFCPGDPGSGKTFTTAIVVETLQEQAQDNPDILITYVYCTYQAADQDVQGLLSSLLRNSLQQAPSIPEAIRFQCDRKRAARQGLLRDETVKLLETLYHSFDKVTLLVYALDELPIEVSRPFISGLLKLQRTCQLNMFLTSRHIPEIQQQFTKRGATVVEIRASDEDIHHFLQDSMLQLPSTGMFLLAELHLRSLKHKKSPRALRPSLEKLATGSNAYDNAYEDSMARIAGLGPESETLAKQALMIIVCAREALHTKDLTYALSVEPDSEALDYENIPDIGDVAGICAGLIIIDKQSDIVKLVHKSAQEYFERNQSRWFPNASEVMARLCINFKSLATLTPEFNRDIETTWPPFWRYADINWTYHSQRANEADGVAQVLDGNVNEDERLSSLQSLSNIAISLLATDIFGGLPSALSNACRDGRHALVELLISVNNYDLKQPVRNILRTSQSEIESSPSNELPATESDTRSEEGTESEGKIDLLEEKRLAREDSLLVIAAANGDHVMVRILLRHGADPNVAGILGQTPLYIAARYGKQTVVALLLDQSSINPDCEYRWIKIQEVCWTPLLAASYYGHKKCVRLLLDHAKRNYRDETGRNAACLAAEGGHVEVLEELLQWSDIELDPGAGFTGRSALDIALGHDNERAALALIPYSDLNCRYRWEMRALNVAVHARSLKAVGMILAQGDVNVNARGLLGLTALHDAATASDERLMVMILAHPNIDINVRDDDDDTPLIMLVRSLETELEEHSDALTSLLSNPELDINAQNLEGNTALLMAASFHLKTQRSNWVLQTLLSHPAVDKEHRNKLGQTVLTCAIMASSEMIQTIVKETQLSHQFREIDDGGETLLSLAAPGNWSDSDWRFIVDLSPPEFMHRQNRRGATPEQLRMRKVRHDGFGSAWQLSPSTGHWERYAT</sequence>
<gene>
    <name evidence="6" type="ORF">FIE12Z_5020</name>
</gene>
<evidence type="ECO:0000259" key="5">
    <source>
        <dbReference type="Pfam" id="PF24883"/>
    </source>
</evidence>
<dbReference type="SUPFAM" id="SSF48403">
    <property type="entry name" value="Ankyrin repeat"/>
    <property type="match status" value="1"/>
</dbReference>
<feature type="compositionally biased region" description="Basic and acidic residues" evidence="3">
    <location>
        <begin position="660"/>
        <end position="672"/>
    </location>
</feature>
<dbReference type="Proteomes" id="UP000265631">
    <property type="component" value="Unassembled WGS sequence"/>
</dbReference>